<keyword evidence="3 5" id="KW-0378">Hydrolase</keyword>
<dbReference type="EMBL" id="KI669471">
    <property type="protein sequence ID" value="OCF54200.1"/>
    <property type="molecule type" value="Genomic_DNA"/>
</dbReference>
<dbReference type="GO" id="GO:0005737">
    <property type="term" value="C:cytoplasm"/>
    <property type="evidence" value="ECO:0007669"/>
    <property type="project" value="TreeGrafter"/>
</dbReference>
<dbReference type="Gene3D" id="3.40.50.300">
    <property type="entry name" value="P-loop containing nucleotide triphosphate hydrolases"/>
    <property type="match status" value="1"/>
</dbReference>
<dbReference type="GO" id="GO:0003924">
    <property type="term" value="F:GTPase activity"/>
    <property type="evidence" value="ECO:0007669"/>
    <property type="project" value="TreeGrafter"/>
</dbReference>
<accession>A0A1B9IFV6</accession>
<evidence type="ECO:0000313" key="8">
    <source>
        <dbReference type="Proteomes" id="UP000092583"/>
    </source>
</evidence>
<dbReference type="InterPro" id="IPR030231">
    <property type="entry name" value="Gpn2"/>
</dbReference>
<reference evidence="7 8" key="1">
    <citation type="submission" date="2013-07" db="EMBL/GenBank/DDBJ databases">
        <title>The Genome Sequence of Kwoniella mangroviensis CBS10435.</title>
        <authorList>
            <consortium name="The Broad Institute Genome Sequencing Platform"/>
            <person name="Cuomo C."/>
            <person name="Litvintseva A."/>
            <person name="Chen Y."/>
            <person name="Heitman J."/>
            <person name="Sun S."/>
            <person name="Springer D."/>
            <person name="Dromer F."/>
            <person name="Young S.K."/>
            <person name="Zeng Q."/>
            <person name="Gargeya S."/>
            <person name="Fitzgerald M."/>
            <person name="Abouelleil A."/>
            <person name="Alvarado L."/>
            <person name="Berlin A.M."/>
            <person name="Chapman S.B."/>
            <person name="Dewar J."/>
            <person name="Goldberg J."/>
            <person name="Griggs A."/>
            <person name="Gujja S."/>
            <person name="Hansen M."/>
            <person name="Howarth C."/>
            <person name="Imamovic A."/>
            <person name="Larimer J."/>
            <person name="McCowan C."/>
            <person name="Murphy C."/>
            <person name="Pearson M."/>
            <person name="Priest M."/>
            <person name="Roberts A."/>
            <person name="Saif S."/>
            <person name="Shea T."/>
            <person name="Sykes S."/>
            <person name="Wortman J."/>
            <person name="Nusbaum C."/>
            <person name="Birren B."/>
        </authorList>
    </citation>
    <scope>NUCLEOTIDE SEQUENCE [LARGE SCALE GENOMIC DNA]</scope>
    <source>
        <strain evidence="7 8">CBS 10435</strain>
    </source>
</reference>
<keyword evidence="2 5" id="KW-0547">Nucleotide-binding</keyword>
<dbReference type="SUPFAM" id="SSF52540">
    <property type="entry name" value="P-loop containing nucleoside triphosphate hydrolases"/>
    <property type="match status" value="1"/>
</dbReference>
<dbReference type="STRING" id="1331196.A0A1B9IFV6"/>
<name>A0A1B9IFV6_9TREE</name>
<dbReference type="InterPro" id="IPR027417">
    <property type="entry name" value="P-loop_NTPase"/>
</dbReference>
<comment type="subunit">
    <text evidence="5">Binds to RNA polymerase II (RNAPII).</text>
</comment>
<dbReference type="CDD" id="cd17871">
    <property type="entry name" value="GPN2"/>
    <property type="match status" value="1"/>
</dbReference>
<comment type="similarity">
    <text evidence="1 5">Belongs to the GPN-loop GTPase family.</text>
</comment>
<dbReference type="FunFam" id="3.40.50.300:FF:002834">
    <property type="entry name" value="GPN-loop GTPase 2"/>
    <property type="match status" value="1"/>
</dbReference>
<dbReference type="InterPro" id="IPR004130">
    <property type="entry name" value="Gpn"/>
</dbReference>
<sequence length="358" mass="40508">MSLSLDNLPESKVQHKSAFGQLVTGPPGAGKSTYCHGLHQFLAALNRPIHIVNLDPAVSIPPYPCSISITELVDLDSVMEEYGLGPNGAMLYCLEYLEANFDWLIDRLDEVLKNDGGNGYVVFDTPGQVELWTNHDSLKNMVEKLGKLDYRLAAVHLSDAHYITDASKFISVVLLALRAMLQMEMPHVNVLSKIDLLSTYGELPFDLSYYTEVQDLSYLLAKLDSEPRAAKFGKLNKAMVELVDDFGLVGFETLAVEDKSSMMNLVRIVDKMTGYIFIPHNQDSEDDMNAINTQALFGTLMSGGNGNDVRDVQERWLNNKDAYDEFEKEQWAMEWEERKRQQSSENKHQHQHQHDHQH</sequence>
<gene>
    <name evidence="7" type="ORF">L486_08397</name>
</gene>
<keyword evidence="8" id="KW-1185">Reference proteome</keyword>
<dbReference type="PANTHER" id="PTHR21231:SF3">
    <property type="entry name" value="GPN-LOOP GTPASE 2"/>
    <property type="match status" value="1"/>
</dbReference>
<dbReference type="GO" id="GO:0005525">
    <property type="term" value="F:GTP binding"/>
    <property type="evidence" value="ECO:0007669"/>
    <property type="project" value="UniProtKB-KW"/>
</dbReference>
<evidence type="ECO:0000256" key="4">
    <source>
        <dbReference type="ARBA" id="ARBA00023134"/>
    </source>
</evidence>
<evidence type="ECO:0000256" key="1">
    <source>
        <dbReference type="ARBA" id="ARBA00005290"/>
    </source>
</evidence>
<evidence type="ECO:0000256" key="2">
    <source>
        <dbReference type="ARBA" id="ARBA00022741"/>
    </source>
</evidence>
<reference evidence="8" key="2">
    <citation type="submission" date="2013-12" db="EMBL/GenBank/DDBJ databases">
        <title>Evolution of pathogenesis and genome organization in the Tremellales.</title>
        <authorList>
            <person name="Cuomo C."/>
            <person name="Litvintseva A."/>
            <person name="Heitman J."/>
            <person name="Chen Y."/>
            <person name="Sun S."/>
            <person name="Springer D."/>
            <person name="Dromer F."/>
            <person name="Young S."/>
            <person name="Zeng Q."/>
            <person name="Chapman S."/>
            <person name="Gujja S."/>
            <person name="Saif S."/>
            <person name="Birren B."/>
        </authorList>
    </citation>
    <scope>NUCLEOTIDE SEQUENCE [LARGE SCALE GENOMIC DNA]</scope>
    <source>
        <strain evidence="8">CBS 10435</strain>
    </source>
</reference>
<comment type="function">
    <text evidence="5">Small GTPase required for proper localization of RNA polymerase II and III (RNAPII and RNAPIII). May act at an RNAP assembly step prior to nuclear import.</text>
</comment>
<proteinExistence type="inferred from homology"/>
<evidence type="ECO:0000256" key="6">
    <source>
        <dbReference type="SAM" id="MobiDB-lite"/>
    </source>
</evidence>
<feature type="region of interest" description="Disordered" evidence="6">
    <location>
        <begin position="335"/>
        <end position="358"/>
    </location>
</feature>
<dbReference type="PANTHER" id="PTHR21231">
    <property type="entry name" value="XPA-BINDING PROTEIN 1-RELATED"/>
    <property type="match status" value="1"/>
</dbReference>
<keyword evidence="4 5" id="KW-0342">GTP-binding</keyword>
<evidence type="ECO:0000256" key="3">
    <source>
        <dbReference type="ARBA" id="ARBA00022801"/>
    </source>
</evidence>
<protein>
    <recommendedName>
        <fullName evidence="5">GPN-loop GTPase 2</fullName>
    </recommendedName>
</protein>
<dbReference type="Proteomes" id="UP000092583">
    <property type="component" value="Unassembled WGS sequence"/>
</dbReference>
<evidence type="ECO:0000313" key="7">
    <source>
        <dbReference type="EMBL" id="OCF54200.1"/>
    </source>
</evidence>
<dbReference type="AlphaFoldDB" id="A0A1B9IFV6"/>
<dbReference type="Pfam" id="PF03029">
    <property type="entry name" value="ATP_bind_1"/>
    <property type="match status" value="1"/>
</dbReference>
<evidence type="ECO:0000256" key="5">
    <source>
        <dbReference type="RuleBase" id="RU365059"/>
    </source>
</evidence>
<organism evidence="7 8">
    <name type="scientific">Kwoniella mangroviensis CBS 10435</name>
    <dbReference type="NCBI Taxonomy" id="1331196"/>
    <lineage>
        <taxon>Eukaryota</taxon>
        <taxon>Fungi</taxon>
        <taxon>Dikarya</taxon>
        <taxon>Basidiomycota</taxon>
        <taxon>Agaricomycotina</taxon>
        <taxon>Tremellomycetes</taxon>
        <taxon>Tremellales</taxon>
        <taxon>Cryptococcaceae</taxon>
        <taxon>Kwoniella</taxon>
    </lineage>
</organism>
<dbReference type="OrthoDB" id="5839at2759"/>